<accession>A0A2H0BE89</accession>
<protein>
    <recommendedName>
        <fullName evidence="3">D-alanyl-D-alanine carboxypeptidase-like core domain-containing protein</fullName>
    </recommendedName>
</protein>
<dbReference type="Proteomes" id="UP000229794">
    <property type="component" value="Unassembled WGS sequence"/>
</dbReference>
<feature type="coiled-coil region" evidence="1">
    <location>
        <begin position="32"/>
        <end position="66"/>
    </location>
</feature>
<evidence type="ECO:0000256" key="2">
    <source>
        <dbReference type="SAM" id="Phobius"/>
    </source>
</evidence>
<dbReference type="Gene3D" id="3.30.1380.10">
    <property type="match status" value="1"/>
</dbReference>
<dbReference type="PANTHER" id="PTHR34385:SF1">
    <property type="entry name" value="PEPTIDOGLYCAN L-ALANYL-D-GLUTAMATE ENDOPEPTIDASE CWLK"/>
    <property type="match status" value="1"/>
</dbReference>
<name>A0A2H0BE89_9BACT</name>
<reference evidence="4 5" key="1">
    <citation type="submission" date="2017-09" db="EMBL/GenBank/DDBJ databases">
        <title>Depth-based differentiation of microbial function through sediment-hosted aquifers and enrichment of novel symbionts in the deep terrestrial subsurface.</title>
        <authorList>
            <person name="Probst A.J."/>
            <person name="Ladd B."/>
            <person name="Jarett J.K."/>
            <person name="Geller-Mcgrath D.E."/>
            <person name="Sieber C.M."/>
            <person name="Emerson J.B."/>
            <person name="Anantharaman K."/>
            <person name="Thomas B.C."/>
            <person name="Malmstrom R."/>
            <person name="Stieglmeier M."/>
            <person name="Klingl A."/>
            <person name="Woyke T."/>
            <person name="Ryan C.M."/>
            <person name="Banfield J.F."/>
        </authorList>
    </citation>
    <scope>NUCLEOTIDE SEQUENCE [LARGE SCALE GENOMIC DNA]</scope>
    <source>
        <strain evidence="4">CG22_combo_CG10-13_8_21_14_all_42_17</strain>
    </source>
</reference>
<gene>
    <name evidence="4" type="ORF">COX06_00710</name>
</gene>
<proteinExistence type="predicted"/>
<dbReference type="GO" id="GO:0008233">
    <property type="term" value="F:peptidase activity"/>
    <property type="evidence" value="ECO:0007669"/>
    <property type="project" value="InterPro"/>
</dbReference>
<evidence type="ECO:0000259" key="3">
    <source>
        <dbReference type="Pfam" id="PF02557"/>
    </source>
</evidence>
<dbReference type="AlphaFoldDB" id="A0A2H0BE89"/>
<dbReference type="InterPro" id="IPR009045">
    <property type="entry name" value="Zn_M74/Hedgehog-like"/>
</dbReference>
<dbReference type="InterPro" id="IPR003709">
    <property type="entry name" value="VanY-like_core_dom"/>
</dbReference>
<dbReference type="PANTHER" id="PTHR34385">
    <property type="entry name" value="D-ALANYL-D-ALANINE CARBOXYPEPTIDASE"/>
    <property type="match status" value="1"/>
</dbReference>
<keyword evidence="1" id="KW-0175">Coiled coil</keyword>
<dbReference type="CDD" id="cd14852">
    <property type="entry name" value="LD-carboxypeptidase"/>
    <property type="match status" value="1"/>
</dbReference>
<evidence type="ECO:0000313" key="4">
    <source>
        <dbReference type="EMBL" id="PIP55899.1"/>
    </source>
</evidence>
<organism evidence="4 5">
    <name type="scientific">Candidatus Zambryskibacteria bacterium CG22_combo_CG10-13_8_21_14_all_42_17</name>
    <dbReference type="NCBI Taxonomy" id="1975118"/>
    <lineage>
        <taxon>Bacteria</taxon>
        <taxon>Candidatus Zambryskiibacteriota</taxon>
    </lineage>
</organism>
<sequence>MENIKDKFNIHLAILVLSIVALILAGFVAYQYKLLNNELMAVENELMAAKEENLTLLARLETANKDNLNLSKLSSYQQTIIDSFQGQIQAIGSTVGTLEKLAQTDPELLKKYSKIFFLSENYVPAKLAQIDNDYVFEGGNNFLIHAEVWPFLKRLLDDARRNDIELLVASAFRSFDTQASLKVGYTVTYGSGANQFSADQGYSEHQLGTSVDFTIPANGAMFSKFESDPAYSWLVENAHKYGFTLSYPKGNAYYKFEPWHWRFVGVALATHLHNENKYFYDLVQREIDVYLIKLFD</sequence>
<dbReference type="Pfam" id="PF02557">
    <property type="entry name" value="VanY"/>
    <property type="match status" value="1"/>
</dbReference>
<keyword evidence="2" id="KW-0472">Membrane</keyword>
<dbReference type="GO" id="GO:0006508">
    <property type="term" value="P:proteolysis"/>
    <property type="evidence" value="ECO:0007669"/>
    <property type="project" value="InterPro"/>
</dbReference>
<dbReference type="EMBL" id="PCST01000009">
    <property type="protein sequence ID" value="PIP55899.1"/>
    <property type="molecule type" value="Genomic_DNA"/>
</dbReference>
<dbReference type="InterPro" id="IPR052179">
    <property type="entry name" value="DD-CPase-like"/>
</dbReference>
<dbReference type="InterPro" id="IPR058193">
    <property type="entry name" value="VanY/YodJ_core_dom"/>
</dbReference>
<feature type="transmembrane region" description="Helical" evidence="2">
    <location>
        <begin position="12"/>
        <end position="32"/>
    </location>
</feature>
<evidence type="ECO:0000256" key="1">
    <source>
        <dbReference type="SAM" id="Coils"/>
    </source>
</evidence>
<keyword evidence="2" id="KW-0812">Transmembrane</keyword>
<feature type="domain" description="D-alanyl-D-alanine carboxypeptidase-like core" evidence="3">
    <location>
        <begin position="144"/>
        <end position="265"/>
    </location>
</feature>
<comment type="caution">
    <text evidence="4">The sequence shown here is derived from an EMBL/GenBank/DDBJ whole genome shotgun (WGS) entry which is preliminary data.</text>
</comment>
<dbReference type="SUPFAM" id="SSF55166">
    <property type="entry name" value="Hedgehog/DD-peptidase"/>
    <property type="match status" value="1"/>
</dbReference>
<keyword evidence="2" id="KW-1133">Transmembrane helix</keyword>
<evidence type="ECO:0000313" key="5">
    <source>
        <dbReference type="Proteomes" id="UP000229794"/>
    </source>
</evidence>